<feature type="transmembrane region" description="Helical" evidence="1">
    <location>
        <begin position="63"/>
        <end position="85"/>
    </location>
</feature>
<dbReference type="EMBL" id="FQTU01000001">
    <property type="protein sequence ID" value="SHE27150.1"/>
    <property type="molecule type" value="Genomic_DNA"/>
</dbReference>
<proteinExistence type="predicted"/>
<protein>
    <submittedName>
        <fullName evidence="2">YggT family protein</fullName>
    </submittedName>
</protein>
<name>A0A1M4S4R6_9FIRM</name>
<gene>
    <name evidence="2" type="ORF">SAMN02746064_00047</name>
</gene>
<organism evidence="2 3">
    <name type="scientific">Alkalibacter saccharofermentans DSM 14828</name>
    <dbReference type="NCBI Taxonomy" id="1120975"/>
    <lineage>
        <taxon>Bacteria</taxon>
        <taxon>Bacillati</taxon>
        <taxon>Bacillota</taxon>
        <taxon>Clostridia</taxon>
        <taxon>Eubacteriales</taxon>
        <taxon>Eubacteriaceae</taxon>
        <taxon>Alkalibacter</taxon>
    </lineage>
</organism>
<accession>A0A1M4S4R6</accession>
<evidence type="ECO:0000313" key="2">
    <source>
        <dbReference type="EMBL" id="SHE27150.1"/>
    </source>
</evidence>
<dbReference type="InterPro" id="IPR003425">
    <property type="entry name" value="CCB3/YggT"/>
</dbReference>
<evidence type="ECO:0000256" key="1">
    <source>
        <dbReference type="SAM" id="Phobius"/>
    </source>
</evidence>
<dbReference type="GO" id="GO:0016020">
    <property type="term" value="C:membrane"/>
    <property type="evidence" value="ECO:0007669"/>
    <property type="project" value="InterPro"/>
</dbReference>
<reference evidence="2 3" key="1">
    <citation type="submission" date="2016-11" db="EMBL/GenBank/DDBJ databases">
        <authorList>
            <person name="Jaros S."/>
            <person name="Januszkiewicz K."/>
            <person name="Wedrychowicz H."/>
        </authorList>
    </citation>
    <scope>NUCLEOTIDE SEQUENCE [LARGE SCALE GENOMIC DNA]</scope>
    <source>
        <strain evidence="2 3">DSM 14828</strain>
    </source>
</reference>
<dbReference type="STRING" id="1120975.SAMN02746064_00047"/>
<dbReference type="AlphaFoldDB" id="A0A1M4S4R6"/>
<dbReference type="OrthoDB" id="283553at2"/>
<keyword evidence="1" id="KW-0472">Membrane</keyword>
<dbReference type="RefSeq" id="WP_073269058.1">
    <property type="nucleotide sequence ID" value="NZ_FQTU01000001.1"/>
</dbReference>
<dbReference type="Pfam" id="PF02325">
    <property type="entry name" value="CCB3_YggT"/>
    <property type="match status" value="1"/>
</dbReference>
<feature type="transmembrane region" description="Helical" evidence="1">
    <location>
        <begin position="6"/>
        <end position="26"/>
    </location>
</feature>
<keyword evidence="3" id="KW-1185">Reference proteome</keyword>
<sequence>MSGTLIRVGNAFFEFVNIMIIVNVVLKFISPKKKGKFGEFVGNMTEPMLDPLRRFAMFETMDFSPFIVILLIEYVVLPVYSALVIKLLG</sequence>
<keyword evidence="1" id="KW-1133">Transmembrane helix</keyword>
<keyword evidence="1" id="KW-0812">Transmembrane</keyword>
<dbReference type="Proteomes" id="UP000184251">
    <property type="component" value="Unassembled WGS sequence"/>
</dbReference>
<evidence type="ECO:0000313" key="3">
    <source>
        <dbReference type="Proteomes" id="UP000184251"/>
    </source>
</evidence>